<dbReference type="SUPFAM" id="SSF53335">
    <property type="entry name" value="S-adenosyl-L-methionine-dependent methyltransferases"/>
    <property type="match status" value="1"/>
</dbReference>
<protein>
    <recommendedName>
        <fullName evidence="3">Calmodulin-lysine N-methyltransferase</fullName>
    </recommendedName>
</protein>
<dbReference type="CDD" id="cd02440">
    <property type="entry name" value="AdoMet_MTases"/>
    <property type="match status" value="1"/>
</dbReference>
<keyword evidence="2" id="KW-1185">Reference proteome</keyword>
<dbReference type="Gene3D" id="3.40.50.150">
    <property type="entry name" value="Vaccinia Virus protein VP39"/>
    <property type="match status" value="1"/>
</dbReference>
<gene>
    <name evidence="1" type="ORF">CCMP2556_LOCUS3120</name>
</gene>
<evidence type="ECO:0008006" key="3">
    <source>
        <dbReference type="Google" id="ProtNLM"/>
    </source>
</evidence>
<accession>A0ABP0HSA0</accession>
<organism evidence="1 2">
    <name type="scientific">Durusdinium trenchii</name>
    <dbReference type="NCBI Taxonomy" id="1381693"/>
    <lineage>
        <taxon>Eukaryota</taxon>
        <taxon>Sar</taxon>
        <taxon>Alveolata</taxon>
        <taxon>Dinophyceae</taxon>
        <taxon>Suessiales</taxon>
        <taxon>Symbiodiniaceae</taxon>
        <taxon>Durusdinium</taxon>
    </lineage>
</organism>
<dbReference type="PANTHER" id="PTHR14614:SF132">
    <property type="entry name" value="PROTEIN-LYSINE METHYLTRANSFERASE C42C1.13"/>
    <property type="match status" value="1"/>
</dbReference>
<dbReference type="InterPro" id="IPR019410">
    <property type="entry name" value="Methyltransf_16"/>
</dbReference>
<dbReference type="InterPro" id="IPR029063">
    <property type="entry name" value="SAM-dependent_MTases_sf"/>
</dbReference>
<dbReference type="PANTHER" id="PTHR14614">
    <property type="entry name" value="HEPATOCELLULAR CARCINOMA-ASSOCIATED ANTIGEN"/>
    <property type="match status" value="1"/>
</dbReference>
<proteinExistence type="predicted"/>
<dbReference type="Proteomes" id="UP001642484">
    <property type="component" value="Unassembled WGS sequence"/>
</dbReference>
<evidence type="ECO:0000313" key="2">
    <source>
        <dbReference type="Proteomes" id="UP001642484"/>
    </source>
</evidence>
<evidence type="ECO:0000313" key="1">
    <source>
        <dbReference type="EMBL" id="CAK8993104.1"/>
    </source>
</evidence>
<reference evidence="1 2" key="1">
    <citation type="submission" date="2024-02" db="EMBL/GenBank/DDBJ databases">
        <authorList>
            <person name="Chen Y."/>
            <person name="Shah S."/>
            <person name="Dougan E. K."/>
            <person name="Thang M."/>
            <person name="Chan C."/>
        </authorList>
    </citation>
    <scope>NUCLEOTIDE SEQUENCE [LARGE SCALE GENOMIC DNA]</scope>
</reference>
<sequence>MARRPRVEEVCLQDLPKLQPRASREAAADADAGSSPLRHGDGAWRRSLKGFHERFVAQVKLSLRGAVEGIAPVVVSQAAKTSWDSSDPMTTGATLWDAALLLSAYLCTSTRPRLRGSHVLELGSGCGLVGLVAKRLGAEVTLTDLPSLLPLLEANANCNGADVDIRPLLWQEAAQMRWIQNHRFDLVLTPRVGQTRRSDGTSSSKTETGWTFKGEEGLEHHWVLGMTWFLSSL</sequence>
<dbReference type="Pfam" id="PF10294">
    <property type="entry name" value="Methyltransf_16"/>
    <property type="match status" value="1"/>
</dbReference>
<name>A0ABP0HSA0_9DINO</name>
<dbReference type="EMBL" id="CAXAMN010001203">
    <property type="protein sequence ID" value="CAK8993104.1"/>
    <property type="molecule type" value="Genomic_DNA"/>
</dbReference>
<comment type="caution">
    <text evidence="1">The sequence shown here is derived from an EMBL/GenBank/DDBJ whole genome shotgun (WGS) entry which is preliminary data.</text>
</comment>